<evidence type="ECO:0000313" key="12">
    <source>
        <dbReference type="Proteomes" id="UP000594464"/>
    </source>
</evidence>
<dbReference type="GO" id="GO:0005737">
    <property type="term" value="C:cytoplasm"/>
    <property type="evidence" value="ECO:0007669"/>
    <property type="project" value="UniProtKB-SubCell"/>
</dbReference>
<dbReference type="SMART" id="SM00788">
    <property type="entry name" value="Adenylsucc_synt"/>
    <property type="match status" value="1"/>
</dbReference>
<dbReference type="GO" id="GO:0004019">
    <property type="term" value="F:adenylosuccinate synthase activity"/>
    <property type="evidence" value="ECO:0007669"/>
    <property type="project" value="UniProtKB-UniRule"/>
</dbReference>
<dbReference type="Proteomes" id="UP000594464">
    <property type="component" value="Chromosome"/>
</dbReference>
<dbReference type="InterPro" id="IPR042111">
    <property type="entry name" value="Adenylosuccinate_synth_dom3"/>
</dbReference>
<keyword evidence="8" id="KW-0963">Cytoplasm</keyword>
<dbReference type="GO" id="GO:0046040">
    <property type="term" value="P:IMP metabolic process"/>
    <property type="evidence" value="ECO:0007669"/>
    <property type="project" value="TreeGrafter"/>
</dbReference>
<dbReference type="InterPro" id="IPR042110">
    <property type="entry name" value="Adenylosuccinate_synth_dom2"/>
</dbReference>
<dbReference type="InterPro" id="IPR033128">
    <property type="entry name" value="Adenylosuccin_syn_Lys_AS"/>
</dbReference>
<name>A0A7T0G4K7_9BACT</name>
<dbReference type="CDD" id="cd03108">
    <property type="entry name" value="AdSS"/>
    <property type="match status" value="1"/>
</dbReference>
<organism evidence="11 12">
    <name type="scientific">Candidatus Nitrohelix vancouverensis</name>
    <dbReference type="NCBI Taxonomy" id="2705534"/>
    <lineage>
        <taxon>Bacteria</taxon>
        <taxon>Pseudomonadati</taxon>
        <taxon>Nitrospinota/Tectimicrobiota group</taxon>
        <taxon>Nitrospinota</taxon>
        <taxon>Nitrospinia</taxon>
        <taxon>Nitrospinales</taxon>
        <taxon>Nitrospinaceae</taxon>
        <taxon>Candidatus Nitrohelix</taxon>
    </lineage>
</organism>
<feature type="binding site" evidence="8">
    <location>
        <begin position="299"/>
        <end position="305"/>
    </location>
    <ligand>
        <name>substrate</name>
    </ligand>
</feature>
<dbReference type="NCBIfam" id="NF002223">
    <property type="entry name" value="PRK01117.1"/>
    <property type="match status" value="1"/>
</dbReference>
<feature type="binding site" description="in other chain" evidence="8">
    <location>
        <position position="239"/>
    </location>
    <ligand>
        <name>IMP</name>
        <dbReference type="ChEBI" id="CHEBI:58053"/>
        <note>ligand shared between dimeric partners</note>
    </ligand>
</feature>
<evidence type="ECO:0000256" key="7">
    <source>
        <dbReference type="ARBA" id="ARBA00023134"/>
    </source>
</evidence>
<dbReference type="InterPro" id="IPR001114">
    <property type="entry name" value="Adenylosuccinate_synthetase"/>
</dbReference>
<evidence type="ECO:0000313" key="11">
    <source>
        <dbReference type="EMBL" id="QPJ66498.1"/>
    </source>
</evidence>
<dbReference type="Gene3D" id="3.40.440.10">
    <property type="entry name" value="Adenylosuccinate Synthetase, subunit A, domain 1"/>
    <property type="match status" value="1"/>
</dbReference>
<keyword evidence="2 8" id="KW-0436">Ligase</keyword>
<proteinExistence type="inferred from homology"/>
<feature type="binding site" description="in other chain" evidence="8">
    <location>
        <position position="224"/>
    </location>
    <ligand>
        <name>IMP</name>
        <dbReference type="ChEBI" id="CHEBI:58053"/>
        <note>ligand shared between dimeric partners</note>
    </ligand>
</feature>
<keyword evidence="7 8" id="KW-0342">GTP-binding</keyword>
<dbReference type="InterPro" id="IPR027417">
    <property type="entry name" value="P-loop_NTPase"/>
</dbReference>
<feature type="binding site" description="in other chain" evidence="8">
    <location>
        <position position="303"/>
    </location>
    <ligand>
        <name>IMP</name>
        <dbReference type="ChEBI" id="CHEBI:58053"/>
        <note>ligand shared between dimeric partners</note>
    </ligand>
</feature>
<dbReference type="NCBIfam" id="TIGR00184">
    <property type="entry name" value="purA"/>
    <property type="match status" value="1"/>
</dbReference>
<feature type="binding site" evidence="8">
    <location>
        <position position="13"/>
    </location>
    <ligand>
        <name>Mg(2+)</name>
        <dbReference type="ChEBI" id="CHEBI:18420"/>
    </ligand>
</feature>
<dbReference type="HAMAP" id="MF_00011">
    <property type="entry name" value="Adenylosucc_synth"/>
    <property type="match status" value="1"/>
</dbReference>
<feature type="binding site" evidence="8">
    <location>
        <begin position="331"/>
        <end position="333"/>
    </location>
    <ligand>
        <name>GTP</name>
        <dbReference type="ChEBI" id="CHEBI:37565"/>
    </ligand>
</feature>
<comment type="subunit">
    <text evidence="1 8">Homodimer.</text>
</comment>
<keyword evidence="6 8" id="KW-0460">Magnesium</keyword>
<feature type="binding site" evidence="8">
    <location>
        <position position="305"/>
    </location>
    <ligand>
        <name>GTP</name>
        <dbReference type="ChEBI" id="CHEBI:37565"/>
    </ligand>
</feature>
<dbReference type="Gene3D" id="1.10.300.10">
    <property type="entry name" value="Adenylosuccinate Synthetase, subunit A, domain 2"/>
    <property type="match status" value="1"/>
</dbReference>
<dbReference type="GO" id="GO:0000287">
    <property type="term" value="F:magnesium ion binding"/>
    <property type="evidence" value="ECO:0007669"/>
    <property type="project" value="UniProtKB-UniRule"/>
</dbReference>
<accession>A0A7T0G4K7</accession>
<reference evidence="12" key="1">
    <citation type="submission" date="2020-02" db="EMBL/GenBank/DDBJ databases">
        <title>Genomic and physiological characterization of two novel Nitrospinaceae genera.</title>
        <authorList>
            <person name="Mueller A.J."/>
            <person name="Jung M.-Y."/>
            <person name="Strachan C.R."/>
            <person name="Herbold C.W."/>
            <person name="Kirkegaard R.H."/>
            <person name="Daims H."/>
        </authorList>
    </citation>
    <scope>NUCLEOTIDE SEQUENCE [LARGE SCALE GENOMIC DNA]</scope>
</reference>
<dbReference type="Pfam" id="PF00709">
    <property type="entry name" value="Adenylsucc_synt"/>
    <property type="match status" value="1"/>
</dbReference>
<sequence>MSIAVVAGMQWGDEGKGKIVDILAEQADIVARYQGGHNAGHTIFHGGAQYVLHLIPSGIFHKDKICVIGNGVVIDPQALMDEMEQLKGAEIDFSDRLLISDRANIILPYHCCSDTSRENDAKYQKIGTTGRGIGPSYSDKIARAGVRTCDLQDENRLRRMVKANHEEKKTIMKSLFDYDLPAFDEMFEKLLTARATILDRLVNTHVFLRDQVKLGKKILCEGAQGTMLDVDHGTYPFVTSSNSTSGGACTGLGIPPTLITNVAGVIKAYTTRVGEGPFPTELLDAEGEQLRKAGHEFGATTGRPRRCGWFDAVIGRYAVELNGISGLALTKIDVLDDFEVLKVCTSYRYDGQEIHEVPADVEILEKCEPVYTEFEGWKESTEGISEYKDLPAKAKTYVEALKKMLGVEFLMISTGPQSEQTIRMKELF</sequence>
<dbReference type="InterPro" id="IPR018220">
    <property type="entry name" value="Adenylosuccin_syn_GTP-bd"/>
</dbReference>
<dbReference type="PROSITE" id="PS00513">
    <property type="entry name" value="ADENYLOSUCCIN_SYN_2"/>
    <property type="match status" value="1"/>
</dbReference>
<feature type="binding site" evidence="8">
    <location>
        <begin position="40"/>
        <end position="42"/>
    </location>
    <ligand>
        <name>GTP</name>
        <dbReference type="ChEBI" id="CHEBI:37565"/>
    </ligand>
</feature>
<feature type="binding site" description="in other chain" evidence="8">
    <location>
        <position position="129"/>
    </location>
    <ligand>
        <name>IMP</name>
        <dbReference type="ChEBI" id="CHEBI:58053"/>
        <note>ligand shared between dimeric partners</note>
    </ligand>
</feature>
<dbReference type="Gene3D" id="3.90.170.10">
    <property type="entry name" value="Adenylosuccinate Synthetase, subunit A, domain 3"/>
    <property type="match status" value="1"/>
</dbReference>
<keyword evidence="5 8" id="KW-0658">Purine biosynthesis</keyword>
<comment type="function">
    <text evidence="8">Plays an important role in the de novo pathway of purine nucleotide biosynthesis. Catalyzes the first committed step in the biosynthesis of AMP from IMP.</text>
</comment>
<feature type="binding site" evidence="8">
    <location>
        <position position="143"/>
    </location>
    <ligand>
        <name>IMP</name>
        <dbReference type="ChEBI" id="CHEBI:58053"/>
        <note>ligand shared between dimeric partners</note>
    </ligand>
</feature>
<dbReference type="KEGG" id="nva:G3M78_14260"/>
<feature type="binding site" description="in other chain" evidence="8">
    <location>
        <begin position="13"/>
        <end position="16"/>
    </location>
    <ligand>
        <name>IMP</name>
        <dbReference type="ChEBI" id="CHEBI:58053"/>
        <note>ligand shared between dimeric partners</note>
    </ligand>
</feature>
<evidence type="ECO:0000256" key="2">
    <source>
        <dbReference type="ARBA" id="ARBA00022598"/>
    </source>
</evidence>
<evidence type="ECO:0000256" key="4">
    <source>
        <dbReference type="ARBA" id="ARBA00022741"/>
    </source>
</evidence>
<dbReference type="EMBL" id="CP048620">
    <property type="protein sequence ID" value="QPJ66498.1"/>
    <property type="molecule type" value="Genomic_DNA"/>
</dbReference>
<dbReference type="UniPathway" id="UPA00075">
    <property type="reaction ID" value="UER00335"/>
</dbReference>
<protein>
    <recommendedName>
        <fullName evidence="8 10">Adenylosuccinate synthetase</fullName>
        <shortName evidence="8">AMPSase</shortName>
        <shortName evidence="8">AdSS</shortName>
        <ecNumber evidence="8 10">6.3.4.4</ecNumber>
    </recommendedName>
    <alternativeName>
        <fullName evidence="8">IMP--aspartate ligase</fullName>
    </alternativeName>
</protein>
<evidence type="ECO:0000256" key="6">
    <source>
        <dbReference type="ARBA" id="ARBA00022842"/>
    </source>
</evidence>
<dbReference type="PROSITE" id="PS01266">
    <property type="entry name" value="ADENYLOSUCCIN_SYN_1"/>
    <property type="match status" value="1"/>
</dbReference>
<dbReference type="SUPFAM" id="SSF52540">
    <property type="entry name" value="P-loop containing nucleoside triphosphate hydrolases"/>
    <property type="match status" value="1"/>
</dbReference>
<feature type="binding site" evidence="8">
    <location>
        <begin position="413"/>
        <end position="415"/>
    </location>
    <ligand>
        <name>GTP</name>
        <dbReference type="ChEBI" id="CHEBI:37565"/>
    </ligand>
</feature>
<dbReference type="EC" id="6.3.4.4" evidence="8 10"/>
<comment type="similarity">
    <text evidence="8 10">Belongs to the adenylosuccinate synthetase family.</text>
</comment>
<feature type="binding site" evidence="8">
    <location>
        <position position="40"/>
    </location>
    <ligand>
        <name>Mg(2+)</name>
        <dbReference type="ChEBI" id="CHEBI:18420"/>
    </ligand>
</feature>
<dbReference type="FunFam" id="3.90.170.10:FF:000001">
    <property type="entry name" value="Adenylosuccinate synthetase"/>
    <property type="match status" value="1"/>
</dbReference>
<dbReference type="PANTHER" id="PTHR11846:SF0">
    <property type="entry name" value="ADENYLOSUCCINATE SYNTHETASE"/>
    <property type="match status" value="1"/>
</dbReference>
<gene>
    <name evidence="8" type="primary">purA</name>
    <name evidence="11" type="ORF">G3M78_14260</name>
</gene>
<evidence type="ECO:0000256" key="1">
    <source>
        <dbReference type="ARBA" id="ARBA00011738"/>
    </source>
</evidence>
<dbReference type="InterPro" id="IPR042109">
    <property type="entry name" value="Adenylosuccinate_synth_dom1"/>
</dbReference>
<keyword evidence="3 8" id="KW-0479">Metal-binding</keyword>
<evidence type="ECO:0000256" key="5">
    <source>
        <dbReference type="ARBA" id="ARBA00022755"/>
    </source>
</evidence>
<comment type="pathway">
    <text evidence="8 10">Purine metabolism; AMP biosynthesis via de novo pathway; AMP from IMP: step 1/2.</text>
</comment>
<comment type="cofactor">
    <cofactor evidence="8">
        <name>Mg(2+)</name>
        <dbReference type="ChEBI" id="CHEBI:18420"/>
    </cofactor>
    <text evidence="8">Binds 1 Mg(2+) ion per subunit.</text>
</comment>
<keyword evidence="4 8" id="KW-0547">Nucleotide-binding</keyword>
<dbReference type="GO" id="GO:0005525">
    <property type="term" value="F:GTP binding"/>
    <property type="evidence" value="ECO:0007669"/>
    <property type="project" value="UniProtKB-UniRule"/>
</dbReference>
<dbReference type="GO" id="GO:0044208">
    <property type="term" value="P:'de novo' AMP biosynthetic process"/>
    <property type="evidence" value="ECO:0007669"/>
    <property type="project" value="UniProtKB-UniRule"/>
</dbReference>
<evidence type="ECO:0000256" key="9">
    <source>
        <dbReference type="PROSITE-ProRule" id="PRU10134"/>
    </source>
</evidence>
<dbReference type="FunFam" id="1.10.300.10:FF:000001">
    <property type="entry name" value="Adenylosuccinate synthetase"/>
    <property type="match status" value="1"/>
</dbReference>
<feature type="binding site" evidence="8">
    <location>
        <begin position="12"/>
        <end position="18"/>
    </location>
    <ligand>
        <name>GTP</name>
        <dbReference type="ChEBI" id="CHEBI:37565"/>
    </ligand>
</feature>
<feature type="binding site" description="in other chain" evidence="8">
    <location>
        <begin position="38"/>
        <end position="41"/>
    </location>
    <ligand>
        <name>IMP</name>
        <dbReference type="ChEBI" id="CHEBI:58053"/>
        <note>ligand shared between dimeric partners</note>
    </ligand>
</feature>
<evidence type="ECO:0000256" key="8">
    <source>
        <dbReference type="HAMAP-Rule" id="MF_00011"/>
    </source>
</evidence>
<feature type="active site" description="Proton donor" evidence="8">
    <location>
        <position position="41"/>
    </location>
</feature>
<feature type="active site" description="Proton acceptor" evidence="8">
    <location>
        <position position="13"/>
    </location>
</feature>
<feature type="active site" evidence="9">
    <location>
        <position position="140"/>
    </location>
</feature>
<evidence type="ECO:0000256" key="3">
    <source>
        <dbReference type="ARBA" id="ARBA00022723"/>
    </source>
</evidence>
<dbReference type="PANTHER" id="PTHR11846">
    <property type="entry name" value="ADENYLOSUCCINATE SYNTHETASE"/>
    <property type="match status" value="1"/>
</dbReference>
<comment type="catalytic activity">
    <reaction evidence="8 10">
        <text>IMP + L-aspartate + GTP = N(6)-(1,2-dicarboxyethyl)-AMP + GDP + phosphate + 2 H(+)</text>
        <dbReference type="Rhea" id="RHEA:15753"/>
        <dbReference type="ChEBI" id="CHEBI:15378"/>
        <dbReference type="ChEBI" id="CHEBI:29991"/>
        <dbReference type="ChEBI" id="CHEBI:37565"/>
        <dbReference type="ChEBI" id="CHEBI:43474"/>
        <dbReference type="ChEBI" id="CHEBI:57567"/>
        <dbReference type="ChEBI" id="CHEBI:58053"/>
        <dbReference type="ChEBI" id="CHEBI:58189"/>
        <dbReference type="EC" id="6.3.4.4"/>
    </reaction>
</comment>
<dbReference type="AlphaFoldDB" id="A0A7T0G4K7"/>
<comment type="subcellular location">
    <subcellularLocation>
        <location evidence="8">Cytoplasm</location>
    </subcellularLocation>
</comment>
<evidence type="ECO:0000256" key="10">
    <source>
        <dbReference type="RuleBase" id="RU000520"/>
    </source>
</evidence>